<evidence type="ECO:0000313" key="1">
    <source>
        <dbReference type="EMBL" id="ARF08102.1"/>
    </source>
</evidence>
<accession>A0A1V0S8R8</accession>
<name>A0A1V0S8R8_9VIRU</name>
<gene>
    <name evidence="1" type="ORF">Catovirus_1_152</name>
</gene>
<proteinExistence type="predicted"/>
<organism evidence="1">
    <name type="scientific">Catovirus CTV1</name>
    <dbReference type="NCBI Taxonomy" id="1977631"/>
    <lineage>
        <taxon>Viruses</taxon>
        <taxon>Varidnaviria</taxon>
        <taxon>Bamfordvirae</taxon>
        <taxon>Nucleocytoviricota</taxon>
        <taxon>Megaviricetes</taxon>
        <taxon>Imitervirales</taxon>
        <taxon>Mimiviridae</taxon>
        <taxon>Klosneuvirinae</taxon>
        <taxon>Catovirus</taxon>
    </lineage>
</organism>
<sequence>MINYSYKNSKYLHKINSLRGGNQALLQEIKKSIDDIKKISIQNAEYYTNNEDELNLIVTVNGNIRKLVLNNNNMIEKDSMNKIILLDDINQRYANEKEKFKFGSDGLVILNDFVLALCVLSTKFPDFNLDKFIKKGSLLFKVYSVLKDQL</sequence>
<protein>
    <submittedName>
        <fullName evidence="1">Uncharacterized protein</fullName>
    </submittedName>
</protein>
<dbReference type="EMBL" id="KY684083">
    <property type="protein sequence ID" value="ARF08102.1"/>
    <property type="molecule type" value="Genomic_DNA"/>
</dbReference>
<reference evidence="1" key="1">
    <citation type="journal article" date="2017" name="Science">
        <title>Giant viruses with an expanded complement of translation system components.</title>
        <authorList>
            <person name="Schulz F."/>
            <person name="Yutin N."/>
            <person name="Ivanova N.N."/>
            <person name="Ortega D.R."/>
            <person name="Lee T.K."/>
            <person name="Vierheilig J."/>
            <person name="Daims H."/>
            <person name="Horn M."/>
            <person name="Wagner M."/>
            <person name="Jensen G.J."/>
            <person name="Kyrpides N.C."/>
            <person name="Koonin E.V."/>
            <person name="Woyke T."/>
        </authorList>
    </citation>
    <scope>NUCLEOTIDE SEQUENCE</scope>
    <source>
        <strain evidence="1">CTV1</strain>
    </source>
</reference>